<keyword evidence="14" id="KW-1185">Reference proteome</keyword>
<dbReference type="InterPro" id="IPR043359">
    <property type="entry name" value="GLI-like"/>
</dbReference>
<sequence>MTMLLDSAPQFPSLGVGGFGTPRHHELGNRDPGLGLSPFADSSHSAAFKISPVTHDIASSQSSAFTPQATGYAAALGHHHGGQVGSYAGGAFNSTRDFLFRNRGAGIGETAPPSAQHGIFAASAGSLHGPHGISDNPGHLLFPGLHDQSVSHTSPGGHVVNSQMHLGLRGDIFGRPDPYRAVASPRTDPYGTAQLHNYNHAINMNMGMNVPTHHGPGAFFRYMRQPIKQELYCKWIEENQMNRPKKTCDRTFSTMHEMVTHVSMEHVGGPEQSNHICFWEDCPREGKSFKAKYKLVNHIRVHTGEKPFPCPFPGCGKIFARSENLKIHKRTHTGKPYICKINVICIIRTMQIRNPRHSIKFNRVHESQGSESSPAASSGYESSTPPVLVSANTEDPTKTPTSAVQNTSAHSDGLPPNFNEWYV</sequence>
<accession>A0A673LJY5</accession>
<feature type="region of interest" description="Disordered" evidence="11">
    <location>
        <begin position="363"/>
        <end position="423"/>
    </location>
</feature>
<reference evidence="13" key="1">
    <citation type="submission" date="2025-08" db="UniProtKB">
        <authorList>
            <consortium name="Ensembl"/>
        </authorList>
    </citation>
    <scope>IDENTIFICATION</scope>
</reference>
<dbReference type="Pfam" id="PF23561">
    <property type="entry name" value="zf-C2H2_15"/>
    <property type="match status" value="1"/>
</dbReference>
<evidence type="ECO:0000259" key="12">
    <source>
        <dbReference type="PROSITE" id="PS50157"/>
    </source>
</evidence>
<proteinExistence type="inferred from homology"/>
<dbReference type="SUPFAM" id="SSF57667">
    <property type="entry name" value="beta-beta-alpha zinc fingers"/>
    <property type="match status" value="1"/>
</dbReference>
<dbReference type="GO" id="GO:0005634">
    <property type="term" value="C:nucleus"/>
    <property type="evidence" value="ECO:0007669"/>
    <property type="project" value="UniProtKB-SubCell"/>
</dbReference>
<dbReference type="GO" id="GO:0000978">
    <property type="term" value="F:RNA polymerase II cis-regulatory region sequence-specific DNA binding"/>
    <property type="evidence" value="ECO:0007669"/>
    <property type="project" value="TreeGrafter"/>
</dbReference>
<feature type="compositionally biased region" description="Polar residues" evidence="11">
    <location>
        <begin position="390"/>
        <end position="410"/>
    </location>
</feature>
<evidence type="ECO:0000256" key="2">
    <source>
        <dbReference type="ARBA" id="ARBA00010831"/>
    </source>
</evidence>
<feature type="domain" description="C2H2-type" evidence="12">
    <location>
        <begin position="280"/>
        <end position="307"/>
    </location>
</feature>
<evidence type="ECO:0000256" key="8">
    <source>
        <dbReference type="ARBA" id="ARBA00023125"/>
    </source>
</evidence>
<evidence type="ECO:0000313" key="14">
    <source>
        <dbReference type="Proteomes" id="UP000472270"/>
    </source>
</evidence>
<dbReference type="InterPro" id="IPR036236">
    <property type="entry name" value="Znf_C2H2_sf"/>
</dbReference>
<evidence type="ECO:0000256" key="4">
    <source>
        <dbReference type="ARBA" id="ARBA00022723"/>
    </source>
</evidence>
<keyword evidence="4" id="KW-0479">Metal-binding</keyword>
<dbReference type="PANTHER" id="PTHR45718:SF4">
    <property type="entry name" value="TRANSCRIPTIONAL ACTIVATOR CUBITUS INTERRUPTUS"/>
    <property type="match status" value="1"/>
</dbReference>
<protein>
    <submittedName>
        <fullName evidence="13">Zic family member 3 heterotaxy 1 (odd-paired homolog, Drosophila)</fullName>
    </submittedName>
</protein>
<dbReference type="GO" id="GO:0008270">
    <property type="term" value="F:zinc ion binding"/>
    <property type="evidence" value="ECO:0007669"/>
    <property type="project" value="UniProtKB-KW"/>
</dbReference>
<evidence type="ECO:0000256" key="10">
    <source>
        <dbReference type="PROSITE-ProRule" id="PRU00042"/>
    </source>
</evidence>
<keyword evidence="6 10" id="KW-0863">Zinc-finger</keyword>
<evidence type="ECO:0000256" key="3">
    <source>
        <dbReference type="ARBA" id="ARBA00022473"/>
    </source>
</evidence>
<evidence type="ECO:0000256" key="9">
    <source>
        <dbReference type="ARBA" id="ARBA00023242"/>
    </source>
</evidence>
<feature type="region of interest" description="Disordered" evidence="11">
    <location>
        <begin position="15"/>
        <end position="38"/>
    </location>
</feature>
<dbReference type="AlphaFoldDB" id="A0A673LJY5"/>
<evidence type="ECO:0000256" key="11">
    <source>
        <dbReference type="SAM" id="MobiDB-lite"/>
    </source>
</evidence>
<reference evidence="13" key="2">
    <citation type="submission" date="2025-09" db="UniProtKB">
        <authorList>
            <consortium name="Ensembl"/>
        </authorList>
    </citation>
    <scope>IDENTIFICATION</scope>
</reference>
<comment type="subcellular location">
    <subcellularLocation>
        <location evidence="1">Nucleus</location>
    </subcellularLocation>
</comment>
<feature type="domain" description="C2H2-type" evidence="12">
    <location>
        <begin position="308"/>
        <end position="337"/>
    </location>
</feature>
<keyword evidence="9" id="KW-0539">Nucleus</keyword>
<organism evidence="13 14">
    <name type="scientific">Sinocyclocheilus rhinocerous</name>
    <dbReference type="NCBI Taxonomy" id="307959"/>
    <lineage>
        <taxon>Eukaryota</taxon>
        <taxon>Metazoa</taxon>
        <taxon>Chordata</taxon>
        <taxon>Craniata</taxon>
        <taxon>Vertebrata</taxon>
        <taxon>Euteleostomi</taxon>
        <taxon>Actinopterygii</taxon>
        <taxon>Neopterygii</taxon>
        <taxon>Teleostei</taxon>
        <taxon>Ostariophysi</taxon>
        <taxon>Cypriniformes</taxon>
        <taxon>Cyprinidae</taxon>
        <taxon>Cyprininae</taxon>
        <taxon>Sinocyclocheilus</taxon>
    </lineage>
</organism>
<dbReference type="GO" id="GO:0000981">
    <property type="term" value="F:DNA-binding transcription factor activity, RNA polymerase II-specific"/>
    <property type="evidence" value="ECO:0007669"/>
    <property type="project" value="TreeGrafter"/>
</dbReference>
<evidence type="ECO:0000256" key="1">
    <source>
        <dbReference type="ARBA" id="ARBA00004123"/>
    </source>
</evidence>
<evidence type="ECO:0000313" key="13">
    <source>
        <dbReference type="Ensembl" id="ENSSRHP00000076188.1"/>
    </source>
</evidence>
<feature type="compositionally biased region" description="Low complexity" evidence="11">
    <location>
        <begin position="369"/>
        <end position="383"/>
    </location>
</feature>
<comment type="similarity">
    <text evidence="2">Belongs to the GLI C2H2-type zinc-finger protein family.</text>
</comment>
<evidence type="ECO:0000256" key="7">
    <source>
        <dbReference type="ARBA" id="ARBA00022833"/>
    </source>
</evidence>
<dbReference type="PANTHER" id="PTHR45718">
    <property type="entry name" value="TRANSCRIPTIONAL ACTIVATOR CUBITUS INTERRUPTUS"/>
    <property type="match status" value="1"/>
</dbReference>
<keyword evidence="5" id="KW-0677">Repeat</keyword>
<dbReference type="Ensembl" id="ENSSRHT00000078263.1">
    <property type="protein sequence ID" value="ENSSRHP00000076188.1"/>
    <property type="gene ID" value="ENSSRHG00000037830.1"/>
</dbReference>
<dbReference type="FunFam" id="3.30.160.60:FF:001330">
    <property type="entry name" value="Zinc finger protein ZIC 4"/>
    <property type="match status" value="1"/>
</dbReference>
<dbReference type="InterPro" id="IPR056436">
    <property type="entry name" value="Znf-C2H2_ZIC1-5/GLI1-3-like"/>
</dbReference>
<dbReference type="PROSITE" id="PS00028">
    <property type="entry name" value="ZINC_FINGER_C2H2_1"/>
    <property type="match status" value="1"/>
</dbReference>
<dbReference type="Pfam" id="PF00096">
    <property type="entry name" value="zf-C2H2"/>
    <property type="match status" value="1"/>
</dbReference>
<dbReference type="SMART" id="SM00355">
    <property type="entry name" value="ZnF_C2H2"/>
    <property type="match status" value="3"/>
</dbReference>
<keyword evidence="8" id="KW-0238">DNA-binding</keyword>
<dbReference type="FunFam" id="3.30.160.60:FF:000035">
    <property type="entry name" value="Zinc finger protein ZIC 1"/>
    <property type="match status" value="1"/>
</dbReference>
<keyword evidence="7" id="KW-0862">Zinc</keyword>
<dbReference type="PROSITE" id="PS50157">
    <property type="entry name" value="ZINC_FINGER_C2H2_2"/>
    <property type="match status" value="2"/>
</dbReference>
<dbReference type="Proteomes" id="UP000472270">
    <property type="component" value="Unassembled WGS sequence"/>
</dbReference>
<evidence type="ECO:0000256" key="6">
    <source>
        <dbReference type="ARBA" id="ARBA00022771"/>
    </source>
</evidence>
<evidence type="ECO:0000256" key="5">
    <source>
        <dbReference type="ARBA" id="ARBA00022737"/>
    </source>
</evidence>
<name>A0A673LJY5_9TELE</name>
<dbReference type="InterPro" id="IPR041643">
    <property type="entry name" value="Znf_ZIC"/>
</dbReference>
<dbReference type="InterPro" id="IPR013087">
    <property type="entry name" value="Znf_C2H2_type"/>
</dbReference>
<dbReference type="Gene3D" id="3.30.160.60">
    <property type="entry name" value="Classic Zinc Finger"/>
    <property type="match status" value="2"/>
</dbReference>
<dbReference type="Pfam" id="PF18366">
    <property type="entry name" value="zf_ZIC"/>
    <property type="match status" value="1"/>
</dbReference>
<keyword evidence="3" id="KW-0217">Developmental protein</keyword>